<evidence type="ECO:0000256" key="6">
    <source>
        <dbReference type="ARBA" id="ARBA00022827"/>
    </source>
</evidence>
<evidence type="ECO:0000256" key="13">
    <source>
        <dbReference type="PIRSR" id="PIRSR006816-2"/>
    </source>
</evidence>
<evidence type="ECO:0000256" key="5">
    <source>
        <dbReference type="ARBA" id="ARBA00022723"/>
    </source>
</evidence>
<dbReference type="eggNOG" id="COG0543">
    <property type="taxonomic scope" value="Bacteria"/>
</dbReference>
<dbReference type="KEGG" id="bse:Bsel_1677"/>
<dbReference type="EMBL" id="CP001791">
    <property type="protein sequence ID" value="ADH99185.1"/>
    <property type="molecule type" value="Genomic_DNA"/>
</dbReference>
<dbReference type="InterPro" id="IPR017938">
    <property type="entry name" value="Riboflavin_synthase-like_b-brl"/>
</dbReference>
<keyword evidence="3 11" id="KW-0285">Flavoprotein</keyword>
<keyword evidence="16" id="KW-1185">Reference proteome</keyword>
<evidence type="ECO:0000313" key="15">
    <source>
        <dbReference type="EMBL" id="ADH99185.1"/>
    </source>
</evidence>
<evidence type="ECO:0000256" key="9">
    <source>
        <dbReference type="ARBA" id="ARBA00023004"/>
    </source>
</evidence>
<evidence type="ECO:0000256" key="7">
    <source>
        <dbReference type="ARBA" id="ARBA00022975"/>
    </source>
</evidence>
<keyword evidence="9 11" id="KW-0408">Iron</keyword>
<evidence type="ECO:0000256" key="11">
    <source>
        <dbReference type="HAMAP-Rule" id="MF_01211"/>
    </source>
</evidence>
<dbReference type="OrthoDB" id="9778346at2"/>
<keyword evidence="4 11" id="KW-0001">2Fe-2S</keyword>
<dbReference type="InterPro" id="IPR039261">
    <property type="entry name" value="FNR_nucleotide-bd"/>
</dbReference>
<dbReference type="InterPro" id="IPR023455">
    <property type="entry name" value="Dihydroorotate_DHASE_ETsu"/>
</dbReference>
<dbReference type="GO" id="GO:0009055">
    <property type="term" value="F:electron transfer activity"/>
    <property type="evidence" value="ECO:0007669"/>
    <property type="project" value="UniProtKB-UniRule"/>
</dbReference>
<sequence length="251" mass="26922">MIHETSVIANRLIAKDVFEIQLHAPELAAAALPGQFVHMQTGVFGKPLLRRPISIADTDPDKGVITCIYKTVGTGTAVLSTRAPGEIINVMGPLGSGFPVESVKEDGHVLLIGGGVGVPPMYILAKALTKAGVSCHIFLGFRSSEDVFYEEAFQSLGDTWVATEDGTRGYRGYITDILTEEHASRYYACGPKPMLAKVKHQLTIPGYLSLEERMGCGVGACLACVCRTNTERGYAKVCSDGPVFDSKEVIL</sequence>
<dbReference type="UniPathway" id="UPA00070">
    <property type="reaction ID" value="UER00945"/>
</dbReference>
<comment type="cofactor">
    <cofactor evidence="11">
        <name>[2Fe-2S] cluster</name>
        <dbReference type="ChEBI" id="CHEBI:190135"/>
    </cofactor>
    <text evidence="11">Binds 1 [2Fe-2S] cluster per subunit.</text>
</comment>
<comment type="pathway">
    <text evidence="11">Pyrimidine metabolism; UMP biosynthesis via de novo pathway; orotate from (S)-dihydroorotate (NAD(+) route): step 1/1.</text>
</comment>
<comment type="subunit">
    <text evidence="11">Heterotetramer of 2 PyrK and 2 PyrD type B subunits.</text>
</comment>
<organism evidence="15 16">
    <name type="scientific">Bacillus selenitireducens (strain ATCC 700615 / DSM 15326 / MLS10)</name>
    <dbReference type="NCBI Taxonomy" id="439292"/>
    <lineage>
        <taxon>Bacteria</taxon>
        <taxon>Bacillati</taxon>
        <taxon>Bacillota</taxon>
        <taxon>Bacilli</taxon>
        <taxon>Bacillales</taxon>
        <taxon>Bacillaceae</taxon>
        <taxon>Salisediminibacterium</taxon>
    </lineage>
</organism>
<dbReference type="Gene3D" id="3.40.50.80">
    <property type="entry name" value="Nucleotide-binding domain of ferredoxin-NADP reductase (FNR) module"/>
    <property type="match status" value="1"/>
</dbReference>
<dbReference type="CDD" id="cd06218">
    <property type="entry name" value="DHOD_e_trans"/>
    <property type="match status" value="1"/>
</dbReference>
<evidence type="ECO:0000256" key="12">
    <source>
        <dbReference type="PIRSR" id="PIRSR006816-1"/>
    </source>
</evidence>
<dbReference type="PIRSF" id="PIRSF006816">
    <property type="entry name" value="Cyc3_hyd_g"/>
    <property type="match status" value="1"/>
</dbReference>
<feature type="binding site" evidence="11 12">
    <location>
        <begin position="51"/>
        <end position="54"/>
    </location>
    <ligand>
        <name>FAD</name>
        <dbReference type="ChEBI" id="CHEBI:57692"/>
    </ligand>
</feature>
<proteinExistence type="inferred from homology"/>
<dbReference type="STRING" id="439292.Bsel_1677"/>
<comment type="similarity">
    <text evidence="1 11">Belongs to the PyrK family.</text>
</comment>
<dbReference type="PROSITE" id="PS51384">
    <property type="entry name" value="FAD_FR"/>
    <property type="match status" value="1"/>
</dbReference>
<feature type="binding site" evidence="11 13">
    <location>
        <position position="238"/>
    </location>
    <ligand>
        <name>[2Fe-2S] cluster</name>
        <dbReference type="ChEBI" id="CHEBI:190135"/>
    </ligand>
</feature>
<dbReference type="GO" id="GO:0050660">
    <property type="term" value="F:flavin adenine dinucleotide binding"/>
    <property type="evidence" value="ECO:0007669"/>
    <property type="project" value="InterPro"/>
</dbReference>
<dbReference type="SUPFAM" id="SSF52343">
    <property type="entry name" value="Ferredoxin reductase-like, C-terminal NADP-linked domain"/>
    <property type="match status" value="1"/>
</dbReference>
<keyword evidence="5 11" id="KW-0479">Metal-binding</keyword>
<evidence type="ECO:0000259" key="14">
    <source>
        <dbReference type="PROSITE" id="PS51384"/>
    </source>
</evidence>
<dbReference type="GO" id="GO:0044205">
    <property type="term" value="P:'de novo' UMP biosynthetic process"/>
    <property type="evidence" value="ECO:0007669"/>
    <property type="project" value="UniProtKB-UniRule"/>
</dbReference>
<dbReference type="Proteomes" id="UP000000271">
    <property type="component" value="Chromosome"/>
</dbReference>
<comment type="function">
    <text evidence="11">Responsible for channeling the electrons from the oxidation of dihydroorotate from the FMN redox center in the PyrD type B subunit to the ultimate electron acceptor NAD(+).</text>
</comment>
<evidence type="ECO:0000313" key="16">
    <source>
        <dbReference type="Proteomes" id="UP000000271"/>
    </source>
</evidence>
<feature type="binding site" evidence="11 13">
    <location>
        <position position="224"/>
    </location>
    <ligand>
        <name>[2Fe-2S] cluster</name>
        <dbReference type="ChEBI" id="CHEBI:190135"/>
    </ligand>
</feature>
<comment type="cofactor">
    <cofactor evidence="11 12">
        <name>FAD</name>
        <dbReference type="ChEBI" id="CHEBI:57692"/>
    </cofactor>
    <text evidence="11 12">Binds 1 FAD per subunit.</text>
</comment>
<dbReference type="InterPro" id="IPR037117">
    <property type="entry name" value="Dihydroorotate_DH_ele_sf"/>
</dbReference>
<evidence type="ECO:0000256" key="1">
    <source>
        <dbReference type="ARBA" id="ARBA00006422"/>
    </source>
</evidence>
<dbReference type="GO" id="GO:0016491">
    <property type="term" value="F:oxidoreductase activity"/>
    <property type="evidence" value="ECO:0007669"/>
    <property type="project" value="InterPro"/>
</dbReference>
<dbReference type="HAMAP" id="MF_01211">
    <property type="entry name" value="DHODB_Fe_S_bind"/>
    <property type="match status" value="1"/>
</dbReference>
<comment type="caution">
    <text evidence="11">Lacks conserved residue(s) required for the propagation of feature annotation.</text>
</comment>
<keyword evidence="7 11" id="KW-0665">Pyrimidine biosynthesis</keyword>
<dbReference type="PANTHER" id="PTHR43513">
    <property type="entry name" value="DIHYDROOROTATE DEHYDROGENASE B (NAD(+)), ELECTRON TRANSFER SUBUNIT"/>
    <property type="match status" value="1"/>
</dbReference>
<keyword evidence="10 11" id="KW-0411">Iron-sulfur</keyword>
<dbReference type="Gene3D" id="2.40.30.10">
    <property type="entry name" value="Translation factors"/>
    <property type="match status" value="1"/>
</dbReference>
<dbReference type="InterPro" id="IPR012165">
    <property type="entry name" value="Cyt_c3_hydrogenase_gsu"/>
</dbReference>
<evidence type="ECO:0000256" key="10">
    <source>
        <dbReference type="ARBA" id="ARBA00023014"/>
    </source>
</evidence>
<feature type="domain" description="FAD-binding FR-type" evidence="14">
    <location>
        <begin position="1"/>
        <end position="100"/>
    </location>
</feature>
<name>D6XTP9_BACIE</name>
<keyword evidence="2 11" id="KW-0813">Transport</keyword>
<dbReference type="Pfam" id="PF00175">
    <property type="entry name" value="NAD_binding_1"/>
    <property type="match status" value="1"/>
</dbReference>
<dbReference type="InterPro" id="IPR001433">
    <property type="entry name" value="OxRdtase_FAD/NAD-bd"/>
</dbReference>
<dbReference type="PANTHER" id="PTHR43513:SF3">
    <property type="entry name" value="DIHYDROOROTATE DEHYDROGENASE B (NAD(+)), ELECTRON TRANSFER SUBUNIT-RELATED"/>
    <property type="match status" value="1"/>
</dbReference>
<feature type="binding site" evidence="11 13">
    <location>
        <position position="221"/>
    </location>
    <ligand>
        <name>[2Fe-2S] cluster</name>
        <dbReference type="ChEBI" id="CHEBI:190135"/>
    </ligand>
</feature>
<dbReference type="RefSeq" id="WP_013172609.1">
    <property type="nucleotide sequence ID" value="NC_014219.1"/>
</dbReference>
<comment type="cofactor">
    <cofactor evidence="13">
        <name>[2Fe-2S] cluster</name>
        <dbReference type="ChEBI" id="CHEBI:190135"/>
    </cofactor>
    <text evidence="13">Binds 1 [2Fe-2S] cluster per subunit.</text>
</comment>
<dbReference type="InterPro" id="IPR019480">
    <property type="entry name" value="Dihydroorotate_DH_Fe-S-bd"/>
</dbReference>
<evidence type="ECO:0000256" key="2">
    <source>
        <dbReference type="ARBA" id="ARBA00022448"/>
    </source>
</evidence>
<dbReference type="HOGENOM" id="CLU_003827_1_2_9"/>
<dbReference type="InterPro" id="IPR017927">
    <property type="entry name" value="FAD-bd_FR_type"/>
</dbReference>
<dbReference type="PRINTS" id="PR00409">
    <property type="entry name" value="PHDIOXRDTASE"/>
</dbReference>
<feature type="binding site" evidence="11 12">
    <location>
        <begin position="75"/>
        <end position="76"/>
    </location>
    <ligand>
        <name>FAD</name>
        <dbReference type="ChEBI" id="CHEBI:57692"/>
    </ligand>
</feature>
<feature type="binding site" evidence="11 13">
    <location>
        <position position="216"/>
    </location>
    <ligand>
        <name>[2Fe-2S] cluster</name>
        <dbReference type="ChEBI" id="CHEBI:190135"/>
    </ligand>
</feature>
<dbReference type="Pfam" id="PF10418">
    <property type="entry name" value="DHODB_Fe-S_bind"/>
    <property type="match status" value="1"/>
</dbReference>
<dbReference type="AlphaFoldDB" id="D6XTP9"/>
<evidence type="ECO:0000256" key="8">
    <source>
        <dbReference type="ARBA" id="ARBA00022982"/>
    </source>
</evidence>
<evidence type="ECO:0000256" key="4">
    <source>
        <dbReference type="ARBA" id="ARBA00022714"/>
    </source>
</evidence>
<dbReference type="InterPro" id="IPR050353">
    <property type="entry name" value="PyrK_electron_transfer"/>
</dbReference>
<gene>
    <name evidence="11" type="primary">pyrK</name>
    <name evidence="15" type="ordered locus">Bsel_1677</name>
</gene>
<dbReference type="SUPFAM" id="SSF63380">
    <property type="entry name" value="Riboflavin synthase domain-like"/>
    <property type="match status" value="1"/>
</dbReference>
<keyword evidence="6 11" id="KW-0274">FAD</keyword>
<accession>D6XTP9</accession>
<dbReference type="GO" id="GO:0046872">
    <property type="term" value="F:metal ion binding"/>
    <property type="evidence" value="ECO:0007669"/>
    <property type="project" value="UniProtKB-KW"/>
</dbReference>
<dbReference type="GO" id="GO:0051537">
    <property type="term" value="F:2 iron, 2 sulfur cluster binding"/>
    <property type="evidence" value="ECO:0007669"/>
    <property type="project" value="UniProtKB-KW"/>
</dbReference>
<reference evidence="15" key="1">
    <citation type="submission" date="2009-10" db="EMBL/GenBank/DDBJ databases">
        <title>Complete sequence of Bacillus selenitireducens MLS10.</title>
        <authorList>
            <consortium name="US DOE Joint Genome Institute"/>
            <person name="Lucas S."/>
            <person name="Copeland A."/>
            <person name="Lapidus A."/>
            <person name="Glavina del Rio T."/>
            <person name="Dalin E."/>
            <person name="Tice H."/>
            <person name="Bruce D."/>
            <person name="Goodwin L."/>
            <person name="Pitluck S."/>
            <person name="Sims D."/>
            <person name="Brettin T."/>
            <person name="Detter J.C."/>
            <person name="Han C."/>
            <person name="Larimer F."/>
            <person name="Land M."/>
            <person name="Hauser L."/>
            <person name="Kyrpides N."/>
            <person name="Ovchinnikova G."/>
            <person name="Stolz J."/>
        </authorList>
    </citation>
    <scope>NUCLEOTIDE SEQUENCE [LARGE SCALE GENOMIC DNA]</scope>
    <source>
        <strain evidence="15">MLS10</strain>
    </source>
</reference>
<dbReference type="Gene3D" id="2.10.240.10">
    <property type="entry name" value="Dihydroorotate dehydrogenase, electron transfer subunit"/>
    <property type="match status" value="1"/>
</dbReference>
<keyword evidence="8 11" id="KW-0249">Electron transport</keyword>
<evidence type="ECO:0000256" key="3">
    <source>
        <dbReference type="ARBA" id="ARBA00022630"/>
    </source>
</evidence>
<protein>
    <recommendedName>
        <fullName evidence="11">Dihydroorotate dehydrogenase B (NAD(+)), electron transfer subunit</fullName>
    </recommendedName>
    <alternativeName>
        <fullName evidence="11">Dihydroorotate oxidase B, electron transfer subunit</fullName>
    </alternativeName>
</protein>